<reference evidence="1 2" key="1">
    <citation type="submission" date="2016-10" db="EMBL/GenBank/DDBJ databases">
        <authorList>
            <person name="Varghese N."/>
            <person name="Submissions S."/>
        </authorList>
    </citation>
    <scope>NUCLEOTIDE SEQUENCE [LARGE SCALE GENOMIC DNA]</scope>
    <source>
        <strain evidence="1 2">CGMCC 1.11215</strain>
    </source>
</reference>
<organism evidence="1 2">
    <name type="scientific">Cryobacterium flavum</name>
    <dbReference type="NCBI Taxonomy" id="1424659"/>
    <lineage>
        <taxon>Bacteria</taxon>
        <taxon>Bacillati</taxon>
        <taxon>Actinomycetota</taxon>
        <taxon>Actinomycetes</taxon>
        <taxon>Micrococcales</taxon>
        <taxon>Microbacteriaceae</taxon>
        <taxon>Cryobacterium</taxon>
    </lineage>
</organism>
<name>A0A5E9G4Q4_9MICO</name>
<dbReference type="EMBL" id="FNIB01000024">
    <property type="protein sequence ID" value="SDO56914.1"/>
    <property type="molecule type" value="Genomic_DNA"/>
</dbReference>
<dbReference type="AlphaFoldDB" id="A0A5E9G4Q4"/>
<evidence type="ECO:0000313" key="1">
    <source>
        <dbReference type="EMBL" id="SDO56914.1"/>
    </source>
</evidence>
<evidence type="ECO:0008006" key="3">
    <source>
        <dbReference type="Google" id="ProtNLM"/>
    </source>
</evidence>
<dbReference type="Proteomes" id="UP000199639">
    <property type="component" value="Unassembled WGS sequence"/>
</dbReference>
<sequence>MSEALMSRSVAQKMGIQKGALAHFVNAPVSTLKAIGLPELEVSEDLQGDFDYIHFFSVTQSEMHDIFPILKLHLKPSGMLWLSWPKARKLGSDLSLPKVIEIGYSHGLVESTCLRIDDTWAGLKFTHPKNGKIYNNSHGTLPDH</sequence>
<protein>
    <recommendedName>
        <fullName evidence="3">DUF3052 domain-containing protein</fullName>
    </recommendedName>
</protein>
<dbReference type="STRING" id="1424659.SAMN05216368_12413"/>
<accession>A0A5E9G4Q4</accession>
<evidence type="ECO:0000313" key="2">
    <source>
        <dbReference type="Proteomes" id="UP000199639"/>
    </source>
</evidence>
<proteinExistence type="predicted"/>
<gene>
    <name evidence="1" type="ORF">SAMN05216368_12413</name>
</gene>